<reference evidence="3 4" key="1">
    <citation type="submission" date="2016-08" db="EMBL/GenBank/DDBJ databases">
        <title>A Parts List for Fungal Cellulosomes Revealed by Comparative Genomics.</title>
        <authorList>
            <consortium name="DOE Joint Genome Institute"/>
            <person name="Haitjema C.H."/>
            <person name="Gilmore S.P."/>
            <person name="Henske J.K."/>
            <person name="Solomon K.V."/>
            <person name="De Groot R."/>
            <person name="Kuo A."/>
            <person name="Mondo S.J."/>
            <person name="Salamov A.A."/>
            <person name="Labutti K."/>
            <person name="Zhao Z."/>
            <person name="Chiniquy J."/>
            <person name="Barry K."/>
            <person name="Brewer H.M."/>
            <person name="Purvine S.O."/>
            <person name="Wright A.T."/>
            <person name="Boxma B."/>
            <person name="Van Alen T."/>
            <person name="Hackstein J.H."/>
            <person name="Baker S.E."/>
            <person name="Grigoriev I.V."/>
            <person name="O'Malley M.A."/>
        </authorList>
    </citation>
    <scope>NUCLEOTIDE SEQUENCE [LARGE SCALE GENOMIC DNA]</scope>
    <source>
        <strain evidence="3 4">G1</strain>
    </source>
</reference>
<keyword evidence="2" id="KW-1133">Transmembrane helix</keyword>
<gene>
    <name evidence="3" type="ORF">LY90DRAFT_502171</name>
</gene>
<keyword evidence="2" id="KW-0812">Transmembrane</keyword>
<dbReference type="STRING" id="1754190.A0A1Y2EWG5"/>
<dbReference type="Gene3D" id="3.40.50.300">
    <property type="entry name" value="P-loop containing nucleotide triphosphate hydrolases"/>
    <property type="match status" value="1"/>
</dbReference>
<organism evidence="3 4">
    <name type="scientific">Neocallimastix californiae</name>
    <dbReference type="NCBI Taxonomy" id="1754190"/>
    <lineage>
        <taxon>Eukaryota</taxon>
        <taxon>Fungi</taxon>
        <taxon>Fungi incertae sedis</taxon>
        <taxon>Chytridiomycota</taxon>
        <taxon>Chytridiomycota incertae sedis</taxon>
        <taxon>Neocallimastigomycetes</taxon>
        <taxon>Neocallimastigales</taxon>
        <taxon>Neocallimastigaceae</taxon>
        <taxon>Neocallimastix</taxon>
    </lineage>
</organism>
<feature type="transmembrane region" description="Helical" evidence="2">
    <location>
        <begin position="26"/>
        <end position="45"/>
    </location>
</feature>
<sequence length="187" mass="22761">MIKYKIKLLGLIYEIFLRLPTYKQLWIIHIFFSFIFGFSVSCMFLSHFHGNLLKNSTTLEFFDKHRRIQRYRYNFRRDTYKRKINKIKNEIKELEEFIVKFPSASNINKKRKELEKKKKELQSKINSYDELGKLSYKFVSPSTKNIPKSILHNPYNIGKLKNFYQVFGRSPKRWFIPVPSRLRKEYA</sequence>
<name>A0A1Y2EWG5_9FUNG</name>
<evidence type="ECO:0000256" key="1">
    <source>
        <dbReference type="SAM" id="Coils"/>
    </source>
</evidence>
<dbReference type="InterPro" id="IPR027417">
    <property type="entry name" value="P-loop_NTPase"/>
</dbReference>
<evidence type="ECO:0000313" key="4">
    <source>
        <dbReference type="Proteomes" id="UP000193920"/>
    </source>
</evidence>
<dbReference type="EMBL" id="MCOG01000026">
    <property type="protein sequence ID" value="ORY75165.1"/>
    <property type="molecule type" value="Genomic_DNA"/>
</dbReference>
<protein>
    <submittedName>
        <fullName evidence="3">Uncharacterized protein</fullName>
    </submittedName>
</protein>
<evidence type="ECO:0000313" key="3">
    <source>
        <dbReference type="EMBL" id="ORY75165.1"/>
    </source>
</evidence>
<dbReference type="Proteomes" id="UP000193920">
    <property type="component" value="Unassembled WGS sequence"/>
</dbReference>
<evidence type="ECO:0000256" key="2">
    <source>
        <dbReference type="SAM" id="Phobius"/>
    </source>
</evidence>
<feature type="coiled-coil region" evidence="1">
    <location>
        <begin position="77"/>
        <end position="131"/>
    </location>
</feature>
<keyword evidence="1" id="KW-0175">Coiled coil</keyword>
<comment type="caution">
    <text evidence="3">The sequence shown here is derived from an EMBL/GenBank/DDBJ whole genome shotgun (WGS) entry which is preliminary data.</text>
</comment>
<proteinExistence type="predicted"/>
<dbReference type="OrthoDB" id="9909019at2759"/>
<keyword evidence="4" id="KW-1185">Reference proteome</keyword>
<keyword evidence="2" id="KW-0472">Membrane</keyword>
<accession>A0A1Y2EWG5</accession>
<dbReference type="AlphaFoldDB" id="A0A1Y2EWG5"/>